<feature type="transmembrane region" description="Helical" evidence="1">
    <location>
        <begin position="242"/>
        <end position="266"/>
    </location>
</feature>
<feature type="transmembrane region" description="Helical" evidence="1">
    <location>
        <begin position="363"/>
        <end position="385"/>
    </location>
</feature>
<evidence type="ECO:0000313" key="3">
    <source>
        <dbReference type="Proteomes" id="UP001283361"/>
    </source>
</evidence>
<feature type="transmembrane region" description="Helical" evidence="1">
    <location>
        <begin position="208"/>
        <end position="230"/>
    </location>
</feature>
<dbReference type="EMBL" id="JAWDGP010007144">
    <property type="protein sequence ID" value="KAK3729356.1"/>
    <property type="molecule type" value="Genomic_DNA"/>
</dbReference>
<reference evidence="2" key="1">
    <citation type="journal article" date="2023" name="G3 (Bethesda)">
        <title>A reference genome for the long-term kleptoplast-retaining sea slug Elysia crispata morphotype clarki.</title>
        <authorList>
            <person name="Eastman K.E."/>
            <person name="Pendleton A.L."/>
            <person name="Shaikh M.A."/>
            <person name="Suttiyut T."/>
            <person name="Ogas R."/>
            <person name="Tomko P."/>
            <person name="Gavelis G."/>
            <person name="Widhalm J.R."/>
            <person name="Wisecaver J.H."/>
        </authorList>
    </citation>
    <scope>NUCLEOTIDE SEQUENCE</scope>
    <source>
        <strain evidence="2">ECLA1</strain>
    </source>
</reference>
<feature type="transmembrane region" description="Helical" evidence="1">
    <location>
        <begin position="67"/>
        <end position="94"/>
    </location>
</feature>
<feature type="transmembrane region" description="Helical" evidence="1">
    <location>
        <begin position="331"/>
        <end position="351"/>
    </location>
</feature>
<comment type="caution">
    <text evidence="2">The sequence shown here is derived from an EMBL/GenBank/DDBJ whole genome shotgun (WGS) entry which is preliminary data.</text>
</comment>
<feature type="transmembrane region" description="Helical" evidence="1">
    <location>
        <begin position="777"/>
        <end position="797"/>
    </location>
</feature>
<dbReference type="AlphaFoldDB" id="A0AAE0Y144"/>
<keyword evidence="1" id="KW-1133">Transmembrane helix</keyword>
<dbReference type="Proteomes" id="UP001283361">
    <property type="component" value="Unassembled WGS sequence"/>
</dbReference>
<feature type="transmembrane region" description="Helical" evidence="1">
    <location>
        <begin position="869"/>
        <end position="896"/>
    </location>
</feature>
<feature type="transmembrane region" description="Helical" evidence="1">
    <location>
        <begin position="106"/>
        <end position="128"/>
    </location>
</feature>
<feature type="transmembrane region" description="Helical" evidence="1">
    <location>
        <begin position="939"/>
        <end position="957"/>
    </location>
</feature>
<feature type="transmembrane region" description="Helical" evidence="1">
    <location>
        <begin position="465"/>
        <end position="486"/>
    </location>
</feature>
<feature type="transmembrane region" description="Helical" evidence="1">
    <location>
        <begin position="397"/>
        <end position="419"/>
    </location>
</feature>
<feature type="transmembrane region" description="Helical" evidence="1">
    <location>
        <begin position="829"/>
        <end position="848"/>
    </location>
</feature>
<keyword evidence="3" id="KW-1185">Reference proteome</keyword>
<evidence type="ECO:0000256" key="1">
    <source>
        <dbReference type="SAM" id="Phobius"/>
    </source>
</evidence>
<feature type="transmembrane region" description="Helical" evidence="1">
    <location>
        <begin position="673"/>
        <end position="694"/>
    </location>
</feature>
<name>A0AAE0Y144_9GAST</name>
<feature type="transmembrane region" description="Helical" evidence="1">
    <location>
        <begin position="517"/>
        <end position="538"/>
    </location>
</feature>
<feature type="transmembrane region" description="Helical" evidence="1">
    <location>
        <begin position="731"/>
        <end position="749"/>
    </location>
</feature>
<organism evidence="2 3">
    <name type="scientific">Elysia crispata</name>
    <name type="common">lettuce slug</name>
    <dbReference type="NCBI Taxonomy" id="231223"/>
    <lineage>
        <taxon>Eukaryota</taxon>
        <taxon>Metazoa</taxon>
        <taxon>Spiralia</taxon>
        <taxon>Lophotrochozoa</taxon>
        <taxon>Mollusca</taxon>
        <taxon>Gastropoda</taxon>
        <taxon>Heterobranchia</taxon>
        <taxon>Euthyneura</taxon>
        <taxon>Panpulmonata</taxon>
        <taxon>Sacoglossa</taxon>
        <taxon>Placobranchoidea</taxon>
        <taxon>Plakobranchidae</taxon>
        <taxon>Elysia</taxon>
    </lineage>
</organism>
<accession>A0AAE0Y144</accession>
<keyword evidence="1" id="KW-0472">Membrane</keyword>
<gene>
    <name evidence="2" type="ORF">RRG08_053556</name>
</gene>
<feature type="transmembrane region" description="Helical" evidence="1">
    <location>
        <begin position="278"/>
        <end position="299"/>
    </location>
</feature>
<evidence type="ECO:0000313" key="2">
    <source>
        <dbReference type="EMBL" id="KAK3729356.1"/>
    </source>
</evidence>
<feature type="transmembrane region" description="Helical" evidence="1">
    <location>
        <begin position="174"/>
        <end position="196"/>
    </location>
</feature>
<feature type="transmembrane region" description="Helical" evidence="1">
    <location>
        <begin position="575"/>
        <end position="593"/>
    </location>
</feature>
<proteinExistence type="predicted"/>
<keyword evidence="1" id="KW-0812">Transmembrane</keyword>
<protein>
    <submittedName>
        <fullName evidence="2">Uncharacterized protein</fullName>
    </submittedName>
</protein>
<sequence length="985" mass="110999">MASAAATGQTSHRKSSAHLKVTLDQSFSPELAHVTSFSQVKLVPGHSATVASRGYSREDIYMNSKSVTAFVCPALFTVSSTILFHDTGFIFLLYDGGTILFHDTGFIFLLYDGGTILFHDTGFIFLLYDGGTILFHDTGFIFLLYDGGTILFHDTGFIFLLYDGGTILFHDTGFIFLLYDGGTILFHDTGFIFLLYDGGTILFHDTGFIFLLYDGGTILFHDTGFIFLLYDGDTILFHDDDTGFIFLLYDGGTILFHDTGFIFLLYDGGTILFHDTGFIFLLYDGGTILFHDTGFIFLLYDGGTILFHDTGFIFLLYDGGTILFHDTGFIFLLYDGGTILFHDTGFIFLLYDGGTILFHDTGFIFLLYDGGTILFHDTGFIFLLYDGDTILFHDTGFIFLLYDGGTILFHDTGFIFLLYDGGTILFHDTVLTAGPSYHTYVTLHLLSSDCRSQLSYICYTSSSQFWLQVPVIIHMLHFIFSVLAAGPSYHTYVTLHLLSSDCRSLLSYICYTSSSQFWLQVPVIIHMLHFIFSVLAAGPSYHTYVTLHLLSSGCRSLLSYICYTSSSQFWLQVPLIIHMLHFIFLVLAAGPSYHTYVTLHLLSSGCRSQLSYICYTSSSQFWLQVPVIIHMLHFIFSVLAAGPSYHTYVTLHLLSSGCRSQLSYICYTSSSQFWLQVPVIIHMLHFIFSVLAAGPSYHTYVTLHLLSSGCRSQLSYICYTSSSQFWLQVPLIIHMLHFIFSVLAAGPSYHTYVTLHLLSSDCRSLLSYICYTSSSQFWLQVPLIIHMLHFIFSVLAAGPSYHTYVTLHLLSSGCRSLLSYICYTSSSQFWLQVPVIIHMLHFIFSVLASGPSYHTYVTLHLLSSDCRSLLSYICYTSSSQFWLQVPVIIHMLHFIFSVLTAGPSYHTYVTLHLLSSGCRSLLSYICYTSSSQFWLQVPVIIHMLHFIFSVLAAGPSYHTYVTLHLLSSDCRSQLSYICYTSSSQF</sequence>
<feature type="transmembrane region" description="Helical" evidence="1">
    <location>
        <begin position="627"/>
        <end position="653"/>
    </location>
</feature>
<feature type="transmembrane region" description="Helical" evidence="1">
    <location>
        <begin position="140"/>
        <end position="162"/>
    </location>
</feature>